<dbReference type="SUPFAM" id="SSF90096">
    <property type="entry name" value="Subunits of heterodimeric actin filament capping protein Capz"/>
    <property type="match status" value="1"/>
</dbReference>
<dbReference type="Proteomes" id="UP000827092">
    <property type="component" value="Unassembled WGS sequence"/>
</dbReference>
<evidence type="ECO:0000313" key="6">
    <source>
        <dbReference type="EMBL" id="KAG8197840.1"/>
    </source>
</evidence>
<dbReference type="Gene3D" id="3.90.1150.210">
    <property type="entry name" value="F-actin capping protein, beta subunit"/>
    <property type="match status" value="1"/>
</dbReference>
<accession>A0AAV6VP17</accession>
<dbReference type="Gene3D" id="3.30.1140.60">
    <property type="entry name" value="F-actin capping protein, alpha subunit"/>
    <property type="match status" value="1"/>
</dbReference>
<dbReference type="Pfam" id="PF01267">
    <property type="entry name" value="F-actin_cap_A"/>
    <property type="match status" value="1"/>
</dbReference>
<dbReference type="InterPro" id="IPR042276">
    <property type="entry name" value="CapZ_alpha/beta_2"/>
</dbReference>
<evidence type="ECO:0000313" key="7">
    <source>
        <dbReference type="Proteomes" id="UP000827092"/>
    </source>
</evidence>
<dbReference type="PRINTS" id="PR00191">
    <property type="entry name" value="FACTINCAPA"/>
</dbReference>
<dbReference type="GO" id="GO:0030863">
    <property type="term" value="C:cortical cytoskeleton"/>
    <property type="evidence" value="ECO:0007669"/>
    <property type="project" value="TreeGrafter"/>
</dbReference>
<sequence>MASEAEEPLSKEEKMRIASDFILHSPPGEHNEVFNDVRVLINDDLILKEIAIGPFFQYDKDQLTPVKVEGSNFKGLITHYNDLGSARFYDPRSQQSFKYDFLRKETSDFRPMDPPNKPAEPWRRALEEAYTLYAQDRYKNGTCSVFSGPASEDGKISLIACTEDHQFQSSNYWNGRWRSIWTISFLPDSTTADVEGLIKVRIHYYEDGNIQLVSSKDVKESISISTEQKTANDLITIVEEAETEYQTALSENYQIMSNTTLKALRRKLPVTRTKLDWGKILTLKKLGTELKHH</sequence>
<dbReference type="InterPro" id="IPR002189">
    <property type="entry name" value="CapZ_alpha"/>
</dbReference>
<comment type="caution">
    <text evidence="6">The sequence shown here is derived from an EMBL/GenBank/DDBJ whole genome shotgun (WGS) entry which is preliminary data.</text>
</comment>
<evidence type="ECO:0000256" key="5">
    <source>
        <dbReference type="RuleBase" id="RU365077"/>
    </source>
</evidence>
<evidence type="ECO:0000256" key="4">
    <source>
        <dbReference type="ARBA" id="ARBA00023203"/>
    </source>
</evidence>
<dbReference type="PANTHER" id="PTHR10653">
    <property type="entry name" value="F-ACTIN-CAPPING PROTEIN SUBUNIT ALPHA"/>
    <property type="match status" value="1"/>
</dbReference>
<comment type="similarity">
    <text evidence="1 5">Belongs to the F-actin-capping protein alpha subunit family.</text>
</comment>
<dbReference type="EMBL" id="JAFNEN010000049">
    <property type="protein sequence ID" value="KAG8197840.1"/>
    <property type="molecule type" value="Genomic_DNA"/>
</dbReference>
<keyword evidence="7" id="KW-1185">Reference proteome</keyword>
<comment type="subunit">
    <text evidence="5">Heterodimer of an alpha and a beta subunit.</text>
</comment>
<evidence type="ECO:0000256" key="2">
    <source>
        <dbReference type="ARBA" id="ARBA00014038"/>
    </source>
</evidence>
<keyword evidence="3 5" id="KW-0117">Actin capping</keyword>
<dbReference type="InterPro" id="IPR042489">
    <property type="entry name" value="CapZ_alpha_1"/>
</dbReference>
<dbReference type="GO" id="GO:0051015">
    <property type="term" value="F:actin filament binding"/>
    <property type="evidence" value="ECO:0007669"/>
    <property type="project" value="TreeGrafter"/>
</dbReference>
<dbReference type="FunFam" id="3.90.1150.210:FF:000003">
    <property type="entry name" value="F-actin-capping protein subunit alpha"/>
    <property type="match status" value="1"/>
</dbReference>
<dbReference type="PROSITE" id="PS00749">
    <property type="entry name" value="F_ACTIN_CAPPING_A_2"/>
    <property type="match status" value="1"/>
</dbReference>
<dbReference type="PANTHER" id="PTHR10653:SF0">
    <property type="entry name" value="F-ACTIN-CAPPING PROTEIN SUBUNIT ALPHA"/>
    <property type="match status" value="1"/>
</dbReference>
<evidence type="ECO:0000256" key="1">
    <source>
        <dbReference type="ARBA" id="ARBA00010479"/>
    </source>
</evidence>
<dbReference type="InterPro" id="IPR017865">
    <property type="entry name" value="F-actin_cap_asu_CS"/>
</dbReference>
<gene>
    <name evidence="6" type="ORF">JTE90_020117</name>
</gene>
<dbReference type="GO" id="GO:0030036">
    <property type="term" value="P:actin cytoskeleton organization"/>
    <property type="evidence" value="ECO:0007669"/>
    <property type="project" value="TreeGrafter"/>
</dbReference>
<organism evidence="6 7">
    <name type="scientific">Oedothorax gibbosus</name>
    <dbReference type="NCBI Taxonomy" id="931172"/>
    <lineage>
        <taxon>Eukaryota</taxon>
        <taxon>Metazoa</taxon>
        <taxon>Ecdysozoa</taxon>
        <taxon>Arthropoda</taxon>
        <taxon>Chelicerata</taxon>
        <taxon>Arachnida</taxon>
        <taxon>Araneae</taxon>
        <taxon>Araneomorphae</taxon>
        <taxon>Entelegynae</taxon>
        <taxon>Araneoidea</taxon>
        <taxon>Linyphiidae</taxon>
        <taxon>Erigoninae</taxon>
        <taxon>Oedothorax</taxon>
    </lineage>
</organism>
<dbReference type="AlphaFoldDB" id="A0AAV6VP17"/>
<comment type="function">
    <text evidence="5">F-actin-capping proteins bind in a Ca(2+)-independent manner to the fast growing ends of actin filaments (barbed end) thereby blocking the exchange of subunits at these ends. Unlike other capping proteins (such as gelsolin and severin), these proteins do not sever actin filaments.</text>
</comment>
<dbReference type="GO" id="GO:0008290">
    <property type="term" value="C:F-actin capping protein complex"/>
    <property type="evidence" value="ECO:0007669"/>
    <property type="project" value="UniProtKB-UniRule"/>
</dbReference>
<name>A0AAV6VP17_9ARAC</name>
<dbReference type="GO" id="GO:0051016">
    <property type="term" value="P:barbed-end actin filament capping"/>
    <property type="evidence" value="ECO:0007669"/>
    <property type="project" value="UniProtKB-UniRule"/>
</dbReference>
<protein>
    <recommendedName>
        <fullName evidence="2 5">F-actin-capping protein subunit alpha</fullName>
    </recommendedName>
</protein>
<reference evidence="6 7" key="1">
    <citation type="journal article" date="2022" name="Nat. Ecol. Evol.">
        <title>A masculinizing supergene underlies an exaggerated male reproductive morph in a spider.</title>
        <authorList>
            <person name="Hendrickx F."/>
            <person name="De Corte Z."/>
            <person name="Sonet G."/>
            <person name="Van Belleghem S.M."/>
            <person name="Kostlbacher S."/>
            <person name="Vangestel C."/>
        </authorList>
    </citation>
    <scope>NUCLEOTIDE SEQUENCE [LARGE SCALE GENOMIC DNA]</scope>
    <source>
        <strain evidence="6">W744_W776</strain>
    </source>
</reference>
<proteinExistence type="inferred from homology"/>
<evidence type="ECO:0000256" key="3">
    <source>
        <dbReference type="ARBA" id="ARBA00022467"/>
    </source>
</evidence>
<dbReference type="InterPro" id="IPR037282">
    <property type="entry name" value="CapZ_alpha/beta"/>
</dbReference>
<keyword evidence="4 5" id="KW-0009">Actin-binding</keyword>